<evidence type="ECO:0008006" key="3">
    <source>
        <dbReference type="Google" id="ProtNLM"/>
    </source>
</evidence>
<evidence type="ECO:0000313" key="1">
    <source>
        <dbReference type="EMBL" id="KAK6588797.1"/>
    </source>
</evidence>
<proteinExistence type="predicted"/>
<dbReference type="EMBL" id="JAWDEY010000022">
    <property type="protein sequence ID" value="KAK6588797.1"/>
    <property type="molecule type" value="Genomic_DNA"/>
</dbReference>
<sequence length="179" mass="21073">MENVHTNFVNSEDFPANVENFIKLSYKQQIELVTEQEKQKLKLYTDYIINSIPHNIRKLRIKDILNDEGKNILLTEEERNEILDKLNDIIKVASSNDKNKKHEPLTKENMTSLEIINEDQEHDEEHKRTNMRRTKVKLLPIMNTCYTIIRKDDENKDFDNKSSSELNSSNVIDIISSVK</sequence>
<keyword evidence="2" id="KW-1185">Reference proteome</keyword>
<name>A0AAV9XW08_9CRYT</name>
<organism evidence="1 2">
    <name type="scientific">Cryptosporidium xiaoi</name>
    <dbReference type="NCBI Taxonomy" id="659607"/>
    <lineage>
        <taxon>Eukaryota</taxon>
        <taxon>Sar</taxon>
        <taxon>Alveolata</taxon>
        <taxon>Apicomplexa</taxon>
        <taxon>Conoidasida</taxon>
        <taxon>Coccidia</taxon>
        <taxon>Eucoccidiorida</taxon>
        <taxon>Eimeriorina</taxon>
        <taxon>Cryptosporidiidae</taxon>
        <taxon>Cryptosporidium</taxon>
    </lineage>
</organism>
<evidence type="ECO:0000313" key="2">
    <source>
        <dbReference type="Proteomes" id="UP001311799"/>
    </source>
</evidence>
<dbReference type="Proteomes" id="UP001311799">
    <property type="component" value="Unassembled WGS sequence"/>
</dbReference>
<protein>
    <recommendedName>
        <fullName evidence="3">TFIIS central domain-containing protein</fullName>
    </recommendedName>
</protein>
<gene>
    <name evidence="1" type="ORF">RS030_2373</name>
</gene>
<comment type="caution">
    <text evidence="1">The sequence shown here is derived from an EMBL/GenBank/DDBJ whole genome shotgun (WGS) entry which is preliminary data.</text>
</comment>
<dbReference type="AlphaFoldDB" id="A0AAV9XW08"/>
<reference evidence="1 2" key="1">
    <citation type="submission" date="2023-10" db="EMBL/GenBank/DDBJ databases">
        <title>Comparative genomics analysis reveals potential genetic determinants of host preference in Cryptosporidium xiaoi.</title>
        <authorList>
            <person name="Xiao L."/>
            <person name="Li J."/>
        </authorList>
    </citation>
    <scope>NUCLEOTIDE SEQUENCE [LARGE SCALE GENOMIC DNA]</scope>
    <source>
        <strain evidence="1 2">52996</strain>
    </source>
</reference>
<accession>A0AAV9XW08</accession>